<organism evidence="3 4">
    <name type="scientific">Corynebacterium falsenii</name>
    <dbReference type="NCBI Taxonomy" id="108486"/>
    <lineage>
        <taxon>Bacteria</taxon>
        <taxon>Bacillati</taxon>
        <taxon>Actinomycetota</taxon>
        <taxon>Actinomycetes</taxon>
        <taxon>Mycobacteriales</taxon>
        <taxon>Corynebacteriaceae</taxon>
        <taxon>Corynebacterium</taxon>
    </lineage>
</organism>
<comment type="caution">
    <text evidence="3">The sequence shown here is derived from an EMBL/GenBank/DDBJ whole genome shotgun (WGS) entry which is preliminary data.</text>
</comment>
<feature type="compositionally biased region" description="Basic and acidic residues" evidence="1">
    <location>
        <begin position="235"/>
        <end position="249"/>
    </location>
</feature>
<protein>
    <submittedName>
        <fullName evidence="3">Uncharacterized protein</fullName>
    </submittedName>
</protein>
<keyword evidence="2" id="KW-0472">Membrane</keyword>
<dbReference type="Proteomes" id="UP000285278">
    <property type="component" value="Unassembled WGS sequence"/>
</dbReference>
<dbReference type="RefSeq" id="WP_119664530.1">
    <property type="nucleotide sequence ID" value="NZ_QXJK01000003.1"/>
</dbReference>
<reference evidence="3 4" key="1">
    <citation type="submission" date="2018-09" db="EMBL/GenBank/DDBJ databases">
        <title>Optimization and identification of Corynebacterium falsenii FN1-14 from fish paste.</title>
        <authorList>
            <person name="Daroonpunt R."/>
            <person name="Tanasupawat S."/>
        </authorList>
    </citation>
    <scope>NUCLEOTIDE SEQUENCE [LARGE SCALE GENOMIC DNA]</scope>
    <source>
        <strain evidence="3 4">FN1-14</strain>
    </source>
</reference>
<feature type="region of interest" description="Disordered" evidence="1">
    <location>
        <begin position="200"/>
        <end position="256"/>
    </location>
</feature>
<feature type="compositionally biased region" description="Basic and acidic residues" evidence="1">
    <location>
        <begin position="217"/>
        <end position="226"/>
    </location>
</feature>
<feature type="transmembrane region" description="Helical" evidence="2">
    <location>
        <begin position="124"/>
        <end position="143"/>
    </location>
</feature>
<feature type="transmembrane region" description="Helical" evidence="2">
    <location>
        <begin position="99"/>
        <end position="117"/>
    </location>
</feature>
<feature type="region of interest" description="Disordered" evidence="1">
    <location>
        <begin position="1"/>
        <end position="27"/>
    </location>
</feature>
<sequence length="256" mass="28728">MSNADKHTENTANTANTAQTGAAGEKRDRLAAYRSDLKGAERDAAKSVDYTKALPFLAVGLMLPMVGLFMPHSGQVHGFDVLFYSKTAEIYGTTMPERIYSWLCVTALLLTVGTIVSRSWIVAWVNWAFAGVAWWYSIFAIWMRQSRPVTDPGEGPGFGLIMCIIGLTILFVTLTALLFRRTAFQKAIAEARREEKLQAAQAEESAQRMRTGIQPRETVEIVDDRRARAKARRRRVEEYNRRKAEETQREGTSGES</sequence>
<dbReference type="OrthoDB" id="4773013at2"/>
<evidence type="ECO:0000256" key="2">
    <source>
        <dbReference type="SAM" id="Phobius"/>
    </source>
</evidence>
<accession>A0A418Q8F0</accession>
<keyword evidence="4" id="KW-1185">Reference proteome</keyword>
<dbReference type="AlphaFoldDB" id="A0A418Q8F0"/>
<feature type="transmembrane region" description="Helical" evidence="2">
    <location>
        <begin position="53"/>
        <end position="70"/>
    </location>
</feature>
<evidence type="ECO:0000313" key="4">
    <source>
        <dbReference type="Proteomes" id="UP000285278"/>
    </source>
</evidence>
<keyword evidence="2" id="KW-0812">Transmembrane</keyword>
<evidence type="ECO:0000256" key="1">
    <source>
        <dbReference type="SAM" id="MobiDB-lite"/>
    </source>
</evidence>
<evidence type="ECO:0000313" key="3">
    <source>
        <dbReference type="EMBL" id="RIX35767.1"/>
    </source>
</evidence>
<name>A0A418Q8F0_9CORY</name>
<dbReference type="STRING" id="1451189.CFAL_06205"/>
<feature type="transmembrane region" description="Helical" evidence="2">
    <location>
        <begin position="155"/>
        <end position="179"/>
    </location>
</feature>
<feature type="compositionally biased region" description="Low complexity" evidence="1">
    <location>
        <begin position="10"/>
        <end position="23"/>
    </location>
</feature>
<gene>
    <name evidence="3" type="ORF">D3M95_04555</name>
</gene>
<dbReference type="EMBL" id="QXJK01000003">
    <property type="protein sequence ID" value="RIX35767.1"/>
    <property type="molecule type" value="Genomic_DNA"/>
</dbReference>
<keyword evidence="2" id="KW-1133">Transmembrane helix</keyword>
<proteinExistence type="predicted"/>